<accession>A0ABY7YBQ9</accession>
<gene>
    <name evidence="2" type="ORF">K6978_18480</name>
</gene>
<evidence type="ECO:0000313" key="2">
    <source>
        <dbReference type="EMBL" id="WDM71309.1"/>
    </source>
</evidence>
<dbReference type="EMBL" id="CP082214">
    <property type="protein sequence ID" value="WDM71309.1"/>
    <property type="molecule type" value="Genomic_DNA"/>
</dbReference>
<organism evidence="2 3">
    <name type="scientific">Xanthomonas cucurbitae</name>
    <dbReference type="NCBI Taxonomy" id="56453"/>
    <lineage>
        <taxon>Bacteria</taxon>
        <taxon>Pseudomonadati</taxon>
        <taxon>Pseudomonadota</taxon>
        <taxon>Gammaproteobacteria</taxon>
        <taxon>Lysobacterales</taxon>
        <taxon>Lysobacteraceae</taxon>
        <taxon>Xanthomonas</taxon>
    </lineage>
</organism>
<protein>
    <recommendedName>
        <fullName evidence="4">DUF1353 domain-containing protein</fullName>
    </recommendedName>
</protein>
<reference evidence="2 3" key="1">
    <citation type="submission" date="2021-08" db="EMBL/GenBank/DDBJ databases">
        <title>Genome sequences of Xanthomonas cucurbitae isolates from 5 Midwestern US states.</title>
        <authorList>
            <person name="Hind S.R."/>
        </authorList>
    </citation>
    <scope>NUCLEOTIDE SEQUENCE [LARGE SCALE GENOMIC DNA]</scope>
    <source>
        <strain evidence="2 3">OH_261</strain>
    </source>
</reference>
<evidence type="ECO:0008006" key="4">
    <source>
        <dbReference type="Google" id="ProtNLM"/>
    </source>
</evidence>
<feature type="transmembrane region" description="Helical" evidence="1">
    <location>
        <begin position="180"/>
        <end position="208"/>
    </location>
</feature>
<dbReference type="RefSeq" id="WP_274396611.1">
    <property type="nucleotide sequence ID" value="NZ_CP082213.1"/>
</dbReference>
<evidence type="ECO:0000313" key="3">
    <source>
        <dbReference type="Proteomes" id="UP001214201"/>
    </source>
</evidence>
<name>A0ABY7YBQ9_9XANT</name>
<keyword evidence="1" id="KW-0812">Transmembrane</keyword>
<keyword evidence="1" id="KW-1133">Transmembrane helix</keyword>
<proteinExistence type="predicted"/>
<evidence type="ECO:0000256" key="1">
    <source>
        <dbReference type="SAM" id="Phobius"/>
    </source>
</evidence>
<dbReference type="Proteomes" id="UP001214201">
    <property type="component" value="Chromosome"/>
</dbReference>
<keyword evidence="1" id="KW-0472">Membrane</keyword>
<keyword evidence="3" id="KW-1185">Reference proteome</keyword>
<sequence>MVPLKEVLEKRFGRDFPVGTGTSKRDDPLVITAQRDYVSIEHGVAQFLLEQMGFEYEFEKQQTHNYDGHVIDELIYAAKEAGEPEWTQTRRFFFDITAGFNRNSPTSPQMPNIPSGHVFGHSSYSDAPTKSGAGKIRRYTMWIHPGDADLKHLKSVEHKWEIGGFLLGPIWVLIQRGPPLLALLILALAIAPFFVFGIKFFTILWAVIVWTLNARSHSGLQAIRLRSLGHDRLGDISAQSHEEALDLFRRSRG</sequence>